<evidence type="ECO:0000313" key="4">
    <source>
        <dbReference type="Proteomes" id="UP000614334"/>
    </source>
</evidence>
<proteinExistence type="predicted"/>
<keyword evidence="2" id="KW-0472">Membrane</keyword>
<keyword evidence="2" id="KW-1133">Transmembrane helix</keyword>
<evidence type="ECO:0000256" key="1">
    <source>
        <dbReference type="SAM" id="MobiDB-lite"/>
    </source>
</evidence>
<name>A0A8H7IIN7_9AGAM</name>
<dbReference type="Proteomes" id="UP000614334">
    <property type="component" value="Unassembled WGS sequence"/>
</dbReference>
<dbReference type="EMBL" id="JACYCF010000006">
    <property type="protein sequence ID" value="KAF8756461.1"/>
    <property type="molecule type" value="Genomic_DNA"/>
</dbReference>
<reference evidence="3" key="1">
    <citation type="submission" date="2020-09" db="EMBL/GenBank/DDBJ databases">
        <title>Comparative genome analyses of four rice-infecting Rhizoctonia solani isolates reveal extensive enrichment of homogalacturonan modification genes.</title>
        <authorList>
            <person name="Lee D.-Y."/>
            <person name="Jeon J."/>
            <person name="Kim K.-T."/>
            <person name="Cheong K."/>
            <person name="Song H."/>
            <person name="Choi G."/>
            <person name="Ko J."/>
            <person name="Opiyo S.O."/>
            <person name="Zuo S."/>
            <person name="Madhav S."/>
            <person name="Lee Y.-H."/>
            <person name="Wang G.-L."/>
        </authorList>
    </citation>
    <scope>NUCLEOTIDE SEQUENCE</scope>
    <source>
        <strain evidence="3">AG1-IA B2</strain>
    </source>
</reference>
<feature type="region of interest" description="Disordered" evidence="1">
    <location>
        <begin position="180"/>
        <end position="233"/>
    </location>
</feature>
<sequence>MYPSALGKCVLHGIIYEFRHDVVAVYCPSDSFDKCDGYEHAFRDEFPSGRDDYERTRVYHHQCSCDCYSASSIANENSTLSFVGSSSSVGVASQSTEVPTAAVPVTTSVPASTSQSSASTSEHPASSSQPPASSSQPPVSSSQPPTTASSTTPASSALPLIPCPLLSIQRLQRLQLLQPTTTSVSAPQPTTTSVAEPQPTTSTREPESTTPVSSTVAPQPTTSSTTVAAPYQRLPRTHFQTNTDAFPTSFSTTNLPVTSINDPSTSSTPFSSWVDSITTTSSDSITPTLIGTVNPTDVPTTLIPLGSLVFTHGPPAPEGANSQPTTATANPSGVIAGGTVAGVVGILVLAGVSRWVWKRGASERAVRRMYRDDMRQIRERTYGLEEGPGQWGRPAWRRGPGSTEGSV</sequence>
<feature type="transmembrane region" description="Helical" evidence="2">
    <location>
        <begin position="334"/>
        <end position="357"/>
    </location>
</feature>
<evidence type="ECO:0000313" key="3">
    <source>
        <dbReference type="EMBL" id="KAF8756461.1"/>
    </source>
</evidence>
<dbReference type="AlphaFoldDB" id="A0A8H7IIN7"/>
<organism evidence="3 4">
    <name type="scientific">Rhizoctonia solani</name>
    <dbReference type="NCBI Taxonomy" id="456999"/>
    <lineage>
        <taxon>Eukaryota</taxon>
        <taxon>Fungi</taxon>
        <taxon>Dikarya</taxon>
        <taxon>Basidiomycota</taxon>
        <taxon>Agaricomycotina</taxon>
        <taxon>Agaricomycetes</taxon>
        <taxon>Cantharellales</taxon>
        <taxon>Ceratobasidiaceae</taxon>
        <taxon>Rhizoctonia</taxon>
    </lineage>
</organism>
<feature type="region of interest" description="Disordered" evidence="1">
    <location>
        <begin position="99"/>
        <end position="156"/>
    </location>
</feature>
<accession>A0A8H7IIN7</accession>
<feature type="compositionally biased region" description="Low complexity" evidence="1">
    <location>
        <begin position="196"/>
        <end position="230"/>
    </location>
</feature>
<keyword evidence="2" id="KW-0812">Transmembrane</keyword>
<evidence type="ECO:0000256" key="2">
    <source>
        <dbReference type="SAM" id="Phobius"/>
    </source>
</evidence>
<comment type="caution">
    <text evidence="3">The sequence shown here is derived from an EMBL/GenBank/DDBJ whole genome shotgun (WGS) entry which is preliminary data.</text>
</comment>
<feature type="region of interest" description="Disordered" evidence="1">
    <location>
        <begin position="384"/>
        <end position="407"/>
    </location>
</feature>
<gene>
    <name evidence="3" type="ORF">RHS01_04486</name>
</gene>
<protein>
    <submittedName>
        <fullName evidence="3">Uncharacterized protein</fullName>
    </submittedName>
</protein>
<feature type="compositionally biased region" description="Polar residues" evidence="1">
    <location>
        <begin position="180"/>
        <end position="195"/>
    </location>
</feature>